<name>A0AAN6UH89_9PEZI</name>
<comment type="caution">
    <text evidence="3">The sequence shown here is derived from an EMBL/GenBank/DDBJ whole genome shotgun (WGS) entry which is preliminary data.</text>
</comment>
<accession>A0AAN6UH89</accession>
<evidence type="ECO:0000259" key="2">
    <source>
        <dbReference type="Pfam" id="PF07859"/>
    </source>
</evidence>
<keyword evidence="4" id="KW-1185">Reference proteome</keyword>
<evidence type="ECO:0000313" key="4">
    <source>
        <dbReference type="Proteomes" id="UP001304895"/>
    </source>
</evidence>
<dbReference type="AlphaFoldDB" id="A0AAN6UH89"/>
<dbReference type="Gene3D" id="3.40.50.1820">
    <property type="entry name" value="alpha/beta hydrolase"/>
    <property type="match status" value="1"/>
</dbReference>
<keyword evidence="1" id="KW-0378">Hydrolase</keyword>
<proteinExistence type="predicted"/>
<dbReference type="GO" id="GO:0016787">
    <property type="term" value="F:hydrolase activity"/>
    <property type="evidence" value="ECO:0007669"/>
    <property type="project" value="UniProtKB-KW"/>
</dbReference>
<dbReference type="Proteomes" id="UP001304895">
    <property type="component" value="Unassembled WGS sequence"/>
</dbReference>
<dbReference type="SUPFAM" id="SSF53474">
    <property type="entry name" value="alpha/beta-Hydrolases"/>
    <property type="match status" value="1"/>
</dbReference>
<protein>
    <submittedName>
        <fullName evidence="3">Alpha/beta-hydrolase</fullName>
    </submittedName>
</protein>
<dbReference type="InterPro" id="IPR013094">
    <property type="entry name" value="AB_hydrolase_3"/>
</dbReference>
<dbReference type="PANTHER" id="PTHR48081:SF31">
    <property type="entry name" value="STERYL ACETYL HYDROLASE MUG81-RELATED"/>
    <property type="match status" value="1"/>
</dbReference>
<dbReference type="EMBL" id="MU853416">
    <property type="protein sequence ID" value="KAK4132700.1"/>
    <property type="molecule type" value="Genomic_DNA"/>
</dbReference>
<dbReference type="PANTHER" id="PTHR48081">
    <property type="entry name" value="AB HYDROLASE SUPERFAMILY PROTEIN C4A8.06C"/>
    <property type="match status" value="1"/>
</dbReference>
<reference evidence="3" key="2">
    <citation type="submission" date="2023-05" db="EMBL/GenBank/DDBJ databases">
        <authorList>
            <consortium name="Lawrence Berkeley National Laboratory"/>
            <person name="Steindorff A."/>
            <person name="Hensen N."/>
            <person name="Bonometti L."/>
            <person name="Westerberg I."/>
            <person name="Brannstrom I.O."/>
            <person name="Guillou S."/>
            <person name="Cros-Aarteil S."/>
            <person name="Calhoun S."/>
            <person name="Haridas S."/>
            <person name="Kuo A."/>
            <person name="Mondo S."/>
            <person name="Pangilinan J."/>
            <person name="Riley R."/>
            <person name="Labutti K."/>
            <person name="Andreopoulos B."/>
            <person name="Lipzen A."/>
            <person name="Chen C."/>
            <person name="Yanf M."/>
            <person name="Daum C."/>
            <person name="Ng V."/>
            <person name="Clum A."/>
            <person name="Ohm R."/>
            <person name="Martin F."/>
            <person name="Silar P."/>
            <person name="Natvig D."/>
            <person name="Lalanne C."/>
            <person name="Gautier V."/>
            <person name="Ament-Velasquez S.L."/>
            <person name="Kruys A."/>
            <person name="Hutchinson M.I."/>
            <person name="Powell A.J."/>
            <person name="Barry K."/>
            <person name="Miller A.N."/>
            <person name="Grigoriev I.V."/>
            <person name="Debuchy R."/>
            <person name="Gladieux P."/>
            <person name="Thoren M.H."/>
            <person name="Johannesson H."/>
        </authorList>
    </citation>
    <scope>NUCLEOTIDE SEQUENCE</scope>
    <source>
        <strain evidence="3">CBS 123565</strain>
    </source>
</reference>
<dbReference type="Pfam" id="PF07859">
    <property type="entry name" value="Abhydrolase_3"/>
    <property type="match status" value="1"/>
</dbReference>
<gene>
    <name evidence="3" type="ORF">BT67DRAFT_384851</name>
</gene>
<organism evidence="3 4">
    <name type="scientific">Trichocladium antarcticum</name>
    <dbReference type="NCBI Taxonomy" id="1450529"/>
    <lineage>
        <taxon>Eukaryota</taxon>
        <taxon>Fungi</taxon>
        <taxon>Dikarya</taxon>
        <taxon>Ascomycota</taxon>
        <taxon>Pezizomycotina</taxon>
        <taxon>Sordariomycetes</taxon>
        <taxon>Sordariomycetidae</taxon>
        <taxon>Sordariales</taxon>
        <taxon>Chaetomiaceae</taxon>
        <taxon>Trichocladium</taxon>
    </lineage>
</organism>
<dbReference type="InterPro" id="IPR029058">
    <property type="entry name" value="AB_hydrolase_fold"/>
</dbReference>
<reference evidence="3" key="1">
    <citation type="journal article" date="2023" name="Mol. Phylogenet. Evol.">
        <title>Genome-scale phylogeny and comparative genomics of the fungal order Sordariales.</title>
        <authorList>
            <person name="Hensen N."/>
            <person name="Bonometti L."/>
            <person name="Westerberg I."/>
            <person name="Brannstrom I.O."/>
            <person name="Guillou S."/>
            <person name="Cros-Aarteil S."/>
            <person name="Calhoun S."/>
            <person name="Haridas S."/>
            <person name="Kuo A."/>
            <person name="Mondo S."/>
            <person name="Pangilinan J."/>
            <person name="Riley R."/>
            <person name="LaButti K."/>
            <person name="Andreopoulos B."/>
            <person name="Lipzen A."/>
            <person name="Chen C."/>
            <person name="Yan M."/>
            <person name="Daum C."/>
            <person name="Ng V."/>
            <person name="Clum A."/>
            <person name="Steindorff A."/>
            <person name="Ohm R.A."/>
            <person name="Martin F."/>
            <person name="Silar P."/>
            <person name="Natvig D.O."/>
            <person name="Lalanne C."/>
            <person name="Gautier V."/>
            <person name="Ament-Velasquez S.L."/>
            <person name="Kruys A."/>
            <person name="Hutchinson M.I."/>
            <person name="Powell A.J."/>
            <person name="Barry K."/>
            <person name="Miller A.N."/>
            <person name="Grigoriev I.V."/>
            <person name="Debuchy R."/>
            <person name="Gladieux P."/>
            <person name="Hiltunen Thoren M."/>
            <person name="Johannesson H."/>
        </authorList>
    </citation>
    <scope>NUCLEOTIDE SEQUENCE</scope>
    <source>
        <strain evidence="3">CBS 123565</strain>
    </source>
</reference>
<feature type="domain" description="Alpha/beta hydrolase fold-3" evidence="2">
    <location>
        <begin position="146"/>
        <end position="381"/>
    </location>
</feature>
<evidence type="ECO:0000313" key="3">
    <source>
        <dbReference type="EMBL" id="KAK4132700.1"/>
    </source>
</evidence>
<evidence type="ECO:0000256" key="1">
    <source>
        <dbReference type="ARBA" id="ARBA00022801"/>
    </source>
</evidence>
<sequence length="407" mass="43566">MDRNNQATPAASPGLSVAGKLSLVFKLLIIAPPQLALNVIRCYTLAALRGLSLRHWAQCAFIRFALRRLTARQLQYMVPPTVAVYQSWIPRRRAALAASASASDDDTNDTAWARIAARLAVDIEALPDGASSLLWLGDRHTATKFVLFFHGGGYIAPLTAGHLEWCARAYLRAGADHAAEDVAVAVLQYTLCPDAHYPAQLRQAADGLAHVLASGRVRAANLVVGGDSAGGNLTAQLLAHLLRPHPAARAVVLAEPLAGAFLVSPWLSGRTTWPGFGRNGGIDMLTPATMAQATAYMMGSAVGSYGAEVKQGNEWAMAMDLGDVAGWFTGLDQVVREVYVTAGEQEVLMDQGIGIAAAVRRGNPAVTVRLEVMKDEAHDWILLEGDKGVDGDAMKRMRAWVQGVFWP</sequence>
<dbReference type="InterPro" id="IPR050300">
    <property type="entry name" value="GDXG_lipolytic_enzyme"/>
</dbReference>